<organism evidence="3 4">
    <name type="scientific">Devosia honganensis</name>
    <dbReference type="NCBI Taxonomy" id="1610527"/>
    <lineage>
        <taxon>Bacteria</taxon>
        <taxon>Pseudomonadati</taxon>
        <taxon>Pseudomonadota</taxon>
        <taxon>Alphaproteobacteria</taxon>
        <taxon>Hyphomicrobiales</taxon>
        <taxon>Devosiaceae</taxon>
        <taxon>Devosia</taxon>
    </lineage>
</organism>
<evidence type="ECO:0000313" key="2">
    <source>
        <dbReference type="EMBL" id="MFC3704490.1"/>
    </source>
</evidence>
<evidence type="ECO:0000313" key="4">
    <source>
        <dbReference type="Proteomes" id="UP001595613"/>
    </source>
</evidence>
<reference evidence="3" key="3">
    <citation type="submission" date="2024-09" db="EMBL/GenBank/DDBJ databases">
        <authorList>
            <person name="Sun Q."/>
            <person name="Mori K."/>
        </authorList>
    </citation>
    <scope>NUCLEOTIDE SEQUENCE</scope>
    <source>
        <strain evidence="3">KCTC 42281</strain>
    </source>
</reference>
<keyword evidence="1" id="KW-0732">Signal</keyword>
<proteinExistence type="predicted"/>
<dbReference type="RefSeq" id="WP_286021628.1">
    <property type="nucleotide sequence ID" value="NZ_JBHRYD010000004.1"/>
</dbReference>
<reference evidence="4" key="2">
    <citation type="journal article" date="2019" name="Int. J. Syst. Evol. Microbiol.">
        <title>The Global Catalogue of Microorganisms (GCM) 10K type strain sequencing project: providing services to taxonomists for standard genome sequencing and annotation.</title>
        <authorList>
            <consortium name="The Broad Institute Genomics Platform"/>
            <consortium name="The Broad Institute Genome Sequencing Center for Infectious Disease"/>
            <person name="Wu L."/>
            <person name="Ma J."/>
        </authorList>
    </citation>
    <scope>NUCLEOTIDE SEQUENCE [LARGE SCALE GENOMIC DNA]</scope>
    <source>
        <strain evidence="4">KCTC 42281</strain>
    </source>
</reference>
<evidence type="ECO:0000256" key="1">
    <source>
        <dbReference type="SAM" id="SignalP"/>
    </source>
</evidence>
<feature type="chain" id="PRO_5045033199" evidence="1">
    <location>
        <begin position="25"/>
        <end position="60"/>
    </location>
</feature>
<dbReference type="EMBL" id="JBHRYD010000014">
    <property type="protein sequence ID" value="MFC3706055.1"/>
    <property type="molecule type" value="Genomic_DNA"/>
</dbReference>
<reference evidence="3" key="1">
    <citation type="journal article" date="2014" name="Int. J. Syst. Evol. Microbiol.">
        <title>Complete genome of a new Firmicutes species belonging to the dominant human colonic microbiota ('Ruminococcus bicirculans') reveals two chromosomes and a selective capacity to utilize plant glucans.</title>
        <authorList>
            <consortium name="NISC Comparative Sequencing Program"/>
            <person name="Wegmann U."/>
            <person name="Louis P."/>
            <person name="Goesmann A."/>
            <person name="Henrissat B."/>
            <person name="Duncan S.H."/>
            <person name="Flint H.J."/>
        </authorList>
    </citation>
    <scope>NUCLEOTIDE SEQUENCE</scope>
    <source>
        <strain evidence="3">KCTC 42281</strain>
    </source>
</reference>
<sequence length="60" mass="6244">MKKILTAVALASALSLSASAPAMAKIKDHPKIQDGSAGYHLGCAIGWMLGIQMCGELLME</sequence>
<dbReference type="EMBL" id="JBHRYD010000004">
    <property type="protein sequence ID" value="MFC3704490.1"/>
    <property type="molecule type" value="Genomic_DNA"/>
</dbReference>
<protein>
    <submittedName>
        <fullName evidence="3">Uncharacterized protein</fullName>
    </submittedName>
</protein>
<comment type="caution">
    <text evidence="3">The sequence shown here is derived from an EMBL/GenBank/DDBJ whole genome shotgun (WGS) entry which is preliminary data.</text>
</comment>
<dbReference type="Proteomes" id="UP001595613">
    <property type="component" value="Unassembled WGS sequence"/>
</dbReference>
<accession>A0ABV7X5Q1</accession>
<name>A0ABV7X5Q1_9HYPH</name>
<keyword evidence="4" id="KW-1185">Reference proteome</keyword>
<gene>
    <name evidence="2" type="ORF">ACFOOL_06955</name>
    <name evidence="3" type="ORF">ACFOOL_14980</name>
</gene>
<evidence type="ECO:0000313" key="3">
    <source>
        <dbReference type="EMBL" id="MFC3706055.1"/>
    </source>
</evidence>
<feature type="signal peptide" evidence="1">
    <location>
        <begin position="1"/>
        <end position="24"/>
    </location>
</feature>